<keyword evidence="4 6" id="KW-1133">Transmembrane helix</keyword>
<dbReference type="PANTHER" id="PTHR30572">
    <property type="entry name" value="MEMBRANE COMPONENT OF TRANSPORTER-RELATED"/>
    <property type="match status" value="1"/>
</dbReference>
<comment type="caution">
    <text evidence="9">The sequence shown here is derived from an EMBL/GenBank/DDBJ whole genome shotgun (WGS) entry which is preliminary data.</text>
</comment>
<feature type="transmembrane region" description="Helical" evidence="6">
    <location>
        <begin position="330"/>
        <end position="357"/>
    </location>
</feature>
<dbReference type="RefSeq" id="WP_111626991.1">
    <property type="nucleotide sequence ID" value="NZ_QLMC01000001.1"/>
</dbReference>
<evidence type="ECO:0000256" key="6">
    <source>
        <dbReference type="SAM" id="Phobius"/>
    </source>
</evidence>
<feature type="domain" description="MacB-like periplasmic core" evidence="8">
    <location>
        <begin position="519"/>
        <end position="606"/>
    </location>
</feature>
<dbReference type="GO" id="GO:0005886">
    <property type="term" value="C:plasma membrane"/>
    <property type="evidence" value="ECO:0007669"/>
    <property type="project" value="UniProtKB-SubCell"/>
</dbReference>
<evidence type="ECO:0000259" key="7">
    <source>
        <dbReference type="Pfam" id="PF02687"/>
    </source>
</evidence>
<accession>A0A327XF46</accession>
<evidence type="ECO:0000256" key="4">
    <source>
        <dbReference type="ARBA" id="ARBA00022989"/>
    </source>
</evidence>
<gene>
    <name evidence="9" type="ORF">LX87_00946</name>
</gene>
<sequence length="793" mass="89215">MLRNFLKTTWRSLIRNRSYALINITGLTLGLGVAIVLFWIVRFEYSFDRYHAKADRLYRIISKDRYGEQSTYVPQGVVKALKEQIPGVDDAANVYGTESSGLRVGQAIFNVKHVFFSPPQFLEMIDVEWLAGSARSSLSQPGQVVLDEPTARRFFNTGEAMGKTIRLNNQIDLVVSGIIRKMPVNTEFQFQVMASRETLKRIRHEFNREEYWGGGDSMHHGYVVLKSGVSAAAVEAALTKLARQHQTDSSAMGYGLLPLSDVHRNTESDPDPFNYVIAQWMLNTLTAIGLFLVLLACINFVNLATVQAVQRSREIAVRKVLGSSRKQLMIQFFGETAFLVFAAIGLGGLLATQFIQYADQLLNTQVAQSEVWDENTVAFLLLLGVVVTALAGFYPALVLSGFQPVKVLRGRFALSRPNGISLRSSLVVTQFVIAQVLVICTLIGSKQIRYFYETDLGFDKKAVVTVDVPDWGKGVLRERLRRQLLQHPEIKDVAFALTTPSSNHNWWWRTVHHPSLPNGMNEFRMQYVDTNYFHFFKIPLVAGRSWTRADTNAVAVINEKAARDFGYKNPEKAIGERVYLGDNQPFTVMGVVKDYHSQSLRSSIVPHIFLYADWNFQQASIRIDSRHPLAALRHIEEEWKAIFPNHYFESRFLDQDIRAFYDDERKIANFLTLFAAVGILIGCLGLFGLVSFVVTQRTREIGVRKVLGATVTSIVSLLSKDFLKLVLIAFAIAVPIGWYAMHRFLQEYTYKIEIDGWVFAVAGGLAGLVALLTVSVQSVKAALTNPVKSLRAE</sequence>
<keyword evidence="10" id="KW-1185">Reference proteome</keyword>
<feature type="domain" description="ABC3 transporter permease C-terminal" evidence="7">
    <location>
        <begin position="288"/>
        <end position="403"/>
    </location>
</feature>
<evidence type="ECO:0000256" key="3">
    <source>
        <dbReference type="ARBA" id="ARBA00022692"/>
    </source>
</evidence>
<keyword evidence="3 6" id="KW-0812">Transmembrane</keyword>
<proteinExistence type="predicted"/>
<dbReference type="InterPro" id="IPR025857">
    <property type="entry name" value="MacB_PCD"/>
</dbReference>
<dbReference type="Pfam" id="PF02687">
    <property type="entry name" value="FtsX"/>
    <property type="match status" value="2"/>
</dbReference>
<evidence type="ECO:0000313" key="10">
    <source>
        <dbReference type="Proteomes" id="UP000248790"/>
    </source>
</evidence>
<evidence type="ECO:0000256" key="5">
    <source>
        <dbReference type="ARBA" id="ARBA00023136"/>
    </source>
</evidence>
<comment type="subcellular location">
    <subcellularLocation>
        <location evidence="1">Cell membrane</location>
        <topology evidence="1">Multi-pass membrane protein</topology>
    </subcellularLocation>
</comment>
<dbReference type="OrthoDB" id="5933722at2"/>
<feature type="transmembrane region" description="Helical" evidence="6">
    <location>
        <begin position="725"/>
        <end position="745"/>
    </location>
</feature>
<feature type="transmembrane region" description="Helical" evidence="6">
    <location>
        <begin position="420"/>
        <end position="444"/>
    </location>
</feature>
<protein>
    <submittedName>
        <fullName evidence="9">Putative permease</fullName>
    </submittedName>
</protein>
<name>A0A327XF46_LARAB</name>
<dbReference type="AlphaFoldDB" id="A0A327XF46"/>
<feature type="transmembrane region" description="Helical" evidence="6">
    <location>
        <begin position="377"/>
        <end position="399"/>
    </location>
</feature>
<keyword evidence="2" id="KW-1003">Cell membrane</keyword>
<dbReference type="InterPro" id="IPR050250">
    <property type="entry name" value="Macrolide_Exporter_MacB"/>
</dbReference>
<dbReference type="GO" id="GO:0022857">
    <property type="term" value="F:transmembrane transporter activity"/>
    <property type="evidence" value="ECO:0007669"/>
    <property type="project" value="TreeGrafter"/>
</dbReference>
<dbReference type="Pfam" id="PF12704">
    <property type="entry name" value="MacB_PCD"/>
    <property type="match status" value="2"/>
</dbReference>
<evidence type="ECO:0000313" key="9">
    <source>
        <dbReference type="EMBL" id="RAK02826.1"/>
    </source>
</evidence>
<dbReference type="InterPro" id="IPR003838">
    <property type="entry name" value="ABC3_permease_C"/>
</dbReference>
<dbReference type="EMBL" id="QLMC01000001">
    <property type="protein sequence ID" value="RAK02826.1"/>
    <property type="molecule type" value="Genomic_DNA"/>
</dbReference>
<feature type="transmembrane region" description="Helical" evidence="6">
    <location>
        <begin position="20"/>
        <end position="41"/>
    </location>
</feature>
<evidence type="ECO:0000259" key="8">
    <source>
        <dbReference type="Pfam" id="PF12704"/>
    </source>
</evidence>
<evidence type="ECO:0000256" key="2">
    <source>
        <dbReference type="ARBA" id="ARBA00022475"/>
    </source>
</evidence>
<feature type="transmembrane region" description="Helical" evidence="6">
    <location>
        <begin position="670"/>
        <end position="694"/>
    </location>
</feature>
<dbReference type="Proteomes" id="UP000248790">
    <property type="component" value="Unassembled WGS sequence"/>
</dbReference>
<reference evidence="9 10" key="1">
    <citation type="submission" date="2018-06" db="EMBL/GenBank/DDBJ databases">
        <title>Genomic Encyclopedia of Archaeal and Bacterial Type Strains, Phase II (KMG-II): from individual species to whole genera.</title>
        <authorList>
            <person name="Goeker M."/>
        </authorList>
    </citation>
    <scope>NUCLEOTIDE SEQUENCE [LARGE SCALE GENOMIC DNA]</scope>
    <source>
        <strain evidence="9 10">DSM 21851</strain>
    </source>
</reference>
<feature type="transmembrane region" description="Helical" evidence="6">
    <location>
        <begin position="280"/>
        <end position="309"/>
    </location>
</feature>
<organism evidence="9 10">
    <name type="scientific">Larkinella arboricola</name>
    <dbReference type="NCBI Taxonomy" id="643671"/>
    <lineage>
        <taxon>Bacteria</taxon>
        <taxon>Pseudomonadati</taxon>
        <taxon>Bacteroidota</taxon>
        <taxon>Cytophagia</taxon>
        <taxon>Cytophagales</taxon>
        <taxon>Spirosomataceae</taxon>
        <taxon>Larkinella</taxon>
    </lineage>
</organism>
<feature type="domain" description="MacB-like periplasmic core" evidence="8">
    <location>
        <begin position="21"/>
        <end position="240"/>
    </location>
</feature>
<keyword evidence="5 6" id="KW-0472">Membrane</keyword>
<dbReference type="PANTHER" id="PTHR30572:SF18">
    <property type="entry name" value="ABC-TYPE MACROLIDE FAMILY EXPORT SYSTEM PERMEASE COMPONENT 2"/>
    <property type="match status" value="1"/>
</dbReference>
<feature type="domain" description="ABC3 transporter permease C-terminal" evidence="7">
    <location>
        <begin position="673"/>
        <end position="782"/>
    </location>
</feature>
<evidence type="ECO:0000256" key="1">
    <source>
        <dbReference type="ARBA" id="ARBA00004651"/>
    </source>
</evidence>
<feature type="transmembrane region" description="Helical" evidence="6">
    <location>
        <begin position="757"/>
        <end position="776"/>
    </location>
</feature>